<gene>
    <name evidence="1" type="ORF">OTJ99_001260</name>
</gene>
<dbReference type="Proteomes" id="UP001164745">
    <property type="component" value="Chromosome"/>
</dbReference>
<protein>
    <submittedName>
        <fullName evidence="1">Uncharacterized protein</fullName>
    </submittedName>
</protein>
<dbReference type="EMBL" id="CP113864">
    <property type="protein sequence ID" value="WAM30510.1"/>
    <property type="molecule type" value="Genomic_DNA"/>
</dbReference>
<sequence>MTKLYVLSNSKQLKEIFKNSFVDAIKKKGKKILEIDLVKISGKKGHLLLLESQLKLLFDYIILYSDCYSFRLWK</sequence>
<evidence type="ECO:0000313" key="1">
    <source>
        <dbReference type="EMBL" id="WAM30510.1"/>
    </source>
</evidence>
<accession>A0ABY7BFL3</accession>
<keyword evidence="2" id="KW-1185">Reference proteome</keyword>
<evidence type="ECO:0000313" key="2">
    <source>
        <dbReference type="Proteomes" id="UP001164745"/>
    </source>
</evidence>
<dbReference type="RefSeq" id="WP_045164825.1">
    <property type="nucleotide sequence ID" value="NZ_CP113864.1"/>
</dbReference>
<name>A0ABY7BFL3_9FIRM</name>
<proteinExistence type="predicted"/>
<organism evidence="1 2">
    <name type="scientific">Caldicellulosiruptor naganoensis</name>
    <dbReference type="NCBI Taxonomy" id="29324"/>
    <lineage>
        <taxon>Bacteria</taxon>
        <taxon>Bacillati</taxon>
        <taxon>Bacillota</taxon>
        <taxon>Bacillota incertae sedis</taxon>
        <taxon>Caldicellulosiruptorales</taxon>
        <taxon>Caldicellulosiruptoraceae</taxon>
        <taxon>Caldicellulosiruptor</taxon>
    </lineage>
</organism>
<reference evidence="1" key="1">
    <citation type="submission" date="2022-12" db="EMBL/GenBank/DDBJ databases">
        <authorList>
            <person name="Bing R.G."/>
            <person name="Willard D.J."/>
            <person name="Manesh M.J.H."/>
            <person name="Laemthong T."/>
            <person name="Crosby J.R."/>
            <person name="Kelly R.M."/>
        </authorList>
    </citation>
    <scope>NUCLEOTIDE SEQUENCE</scope>
    <source>
        <strain evidence="1">DSM 8991</strain>
    </source>
</reference>